<organism evidence="3 4">
    <name type="scientific">Nocardia sputorum</name>
    <dbReference type="NCBI Taxonomy" id="2984338"/>
    <lineage>
        <taxon>Bacteria</taxon>
        <taxon>Bacillati</taxon>
        <taxon>Actinomycetota</taxon>
        <taxon>Actinomycetes</taxon>
        <taxon>Mycobacteriales</taxon>
        <taxon>Nocardiaceae</taxon>
        <taxon>Nocardia</taxon>
    </lineage>
</organism>
<feature type="compositionally biased region" description="Low complexity" evidence="1">
    <location>
        <begin position="427"/>
        <end position="436"/>
    </location>
</feature>
<sequence>MAINIPSEVALFLNICGIPYPDINEDDVRALAGHVRTFAAQVRDTHDSATGVIDQMGAFYSGESYQQLVATWAGMSASHMQQLDSACKIVGQALDAAATVITVVKVAVLAELAALAAAYASMMITPPLAPSAPLVAAAARRLCEEMAQYLIGYIVAEVIGKAIEPLEKAIDDMVKGIVYDATRDALDIPSSGRPAPLRIDPDAVQHFAKVLDDHADDIMRHAATFAENVSTLDFTTSTPFDAAPPTATDANAPHGPAVRERENPFQRGEQPVPPFGPNASAANTGLEGPPKDARVPVGLRDAPNAAGAAERPVDRNGFPAGAGTPVPTGERSPSPAGSEPRESVWESAKRTAAVGPVPNGVDVNAADRPAGVERPSALSAHAGADAGPVAARGAASEVAARQVVDSEAHRSGWSSEAAGPADRVRAADVPAVAGPDLGDSLGVPPPARQSPGAASTPWGRAVPQPGRPDPAPPKSERPAKATSKARRPAVTPWTKTRRTRDVPAVVHAPATRPPLRLVREKESEANSTGLADASPAPARVTAPASDRTDSPPSHG</sequence>
<feature type="domain" description="Outer membrane channel protein CpnT-like N-terminal" evidence="2">
    <location>
        <begin position="15"/>
        <end position="147"/>
    </location>
</feature>
<feature type="region of interest" description="Disordered" evidence="1">
    <location>
        <begin position="236"/>
        <end position="555"/>
    </location>
</feature>
<evidence type="ECO:0000313" key="4">
    <source>
        <dbReference type="Proteomes" id="UP001317870"/>
    </source>
</evidence>
<proteinExistence type="predicted"/>
<keyword evidence="4" id="KW-1185">Reference proteome</keyword>
<dbReference type="EMBL" id="AP026978">
    <property type="protein sequence ID" value="BDU01896.1"/>
    <property type="molecule type" value="Genomic_DNA"/>
</dbReference>
<feature type="compositionally biased region" description="Low complexity" evidence="1">
    <location>
        <begin position="380"/>
        <end position="401"/>
    </location>
</feature>
<dbReference type="InterPro" id="IPR057746">
    <property type="entry name" value="CpnT-like_N"/>
</dbReference>
<evidence type="ECO:0000256" key="1">
    <source>
        <dbReference type="SAM" id="MobiDB-lite"/>
    </source>
</evidence>
<dbReference type="Pfam" id="PF25547">
    <property type="entry name" value="WXG100_2"/>
    <property type="match status" value="1"/>
</dbReference>
<name>A0ABM8D3R5_9NOCA</name>
<feature type="compositionally biased region" description="Basic and acidic residues" evidence="1">
    <location>
        <begin position="339"/>
        <end position="349"/>
    </location>
</feature>
<gene>
    <name evidence="3" type="ORF">IFM12276_49240</name>
</gene>
<accession>A0ABM8D3R5</accession>
<dbReference type="Gene3D" id="1.10.287.1060">
    <property type="entry name" value="ESAT-6-like"/>
    <property type="match status" value="1"/>
</dbReference>
<feature type="compositionally biased region" description="Low complexity" evidence="1">
    <location>
        <begin position="236"/>
        <end position="253"/>
    </location>
</feature>
<dbReference type="RefSeq" id="WP_281874997.1">
    <property type="nucleotide sequence ID" value="NZ_AP026978.1"/>
</dbReference>
<reference evidence="3 4" key="1">
    <citation type="submission" date="2022-11" db="EMBL/GenBank/DDBJ databases">
        <title>Genome Sequencing of Nocardia sp. ON39_IFM12276 and assembly.</title>
        <authorList>
            <person name="Shimojima M."/>
            <person name="Toyokawa M."/>
            <person name="Uesaka K."/>
        </authorList>
    </citation>
    <scope>NUCLEOTIDE SEQUENCE [LARGE SCALE GENOMIC DNA]</scope>
    <source>
        <strain evidence="3 4">IFM 12276</strain>
    </source>
</reference>
<evidence type="ECO:0000259" key="2">
    <source>
        <dbReference type="Pfam" id="PF25547"/>
    </source>
</evidence>
<dbReference type="Proteomes" id="UP001317870">
    <property type="component" value="Chromosome"/>
</dbReference>
<evidence type="ECO:0000313" key="3">
    <source>
        <dbReference type="EMBL" id="BDU01896.1"/>
    </source>
</evidence>
<protein>
    <recommendedName>
        <fullName evidence="2">Outer membrane channel protein CpnT-like N-terminal domain-containing protein</fullName>
    </recommendedName>
</protein>